<evidence type="ECO:0000259" key="2">
    <source>
        <dbReference type="Pfam" id="PF20448"/>
    </source>
</evidence>
<feature type="signal peptide" evidence="1">
    <location>
        <begin position="1"/>
        <end position="19"/>
    </location>
</feature>
<name>A0A4U8WAJ2_9FLAO</name>
<dbReference type="Pfam" id="PF20448">
    <property type="entry name" value="DUF6705"/>
    <property type="match status" value="1"/>
</dbReference>
<proteinExistence type="predicted"/>
<evidence type="ECO:0000313" key="3">
    <source>
        <dbReference type="EMBL" id="VFB03327.1"/>
    </source>
</evidence>
<evidence type="ECO:0000256" key="1">
    <source>
        <dbReference type="SAM" id="SignalP"/>
    </source>
</evidence>
<evidence type="ECO:0000313" key="4">
    <source>
        <dbReference type="Proteomes" id="UP000290013"/>
    </source>
</evidence>
<keyword evidence="1" id="KW-0732">Signal</keyword>
<dbReference type="EMBL" id="LR215974">
    <property type="protein sequence ID" value="VFB03327.1"/>
    <property type="molecule type" value="Genomic_DNA"/>
</dbReference>
<dbReference type="PROSITE" id="PS51257">
    <property type="entry name" value="PROKAR_LIPOPROTEIN"/>
    <property type="match status" value="1"/>
</dbReference>
<organism evidence="3 4">
    <name type="scientific">Chryseobacterium taihuense</name>
    <dbReference type="NCBI Taxonomy" id="1141221"/>
    <lineage>
        <taxon>Bacteria</taxon>
        <taxon>Pseudomonadati</taxon>
        <taxon>Bacteroidota</taxon>
        <taxon>Flavobacteriia</taxon>
        <taxon>Flavobacteriales</taxon>
        <taxon>Weeksellaceae</taxon>
        <taxon>Chryseobacterium group</taxon>
        <taxon>Chryseobacterium</taxon>
    </lineage>
</organism>
<feature type="chain" id="PRO_5020835004" description="DUF6705 domain-containing protein" evidence="1">
    <location>
        <begin position="20"/>
        <end position="187"/>
    </location>
</feature>
<gene>
    <name evidence="3" type="ORF">NCTC12078_01332</name>
</gene>
<reference evidence="3 4" key="1">
    <citation type="submission" date="2019-02" db="EMBL/GenBank/DDBJ databases">
        <authorList>
            <consortium name="Pathogen Informatics"/>
        </authorList>
    </citation>
    <scope>NUCLEOTIDE SEQUENCE [LARGE SCALE GENOMIC DNA]</scope>
    <source>
        <strain evidence="3 4">3012STDY6944375</strain>
    </source>
</reference>
<accession>A0A4U8WAJ2</accession>
<dbReference type="InterPro" id="IPR046551">
    <property type="entry name" value="DUF6705"/>
</dbReference>
<dbReference type="AlphaFoldDB" id="A0A4U8WAJ2"/>
<dbReference type="Proteomes" id="UP000290013">
    <property type="component" value="Chromosome"/>
</dbReference>
<dbReference type="KEGG" id="ctai:NCTC12078_01332"/>
<feature type="domain" description="DUF6705" evidence="2">
    <location>
        <begin position="1"/>
        <end position="147"/>
    </location>
</feature>
<protein>
    <recommendedName>
        <fullName evidence="2">DUF6705 domain-containing protein</fullName>
    </recommendedName>
</protein>
<sequence>MKRISFIITILMFSISCKAQVVSLEQMSQCESDDCPNYTYVKDTNNLLNKFVGVWKGSYTDGRTYEFHFTKKEHDGGWFNEKFWDKIVGKFLVKDANGNILYNGLNLNDLDAIGGLSFDKNLKMYEMYFVANADCNDNGRVFIYFPYPNNLNQMRLVFMQDIDFVITCPSNYKTVIPDAKPIMLTKQ</sequence>
<dbReference type="RefSeq" id="WP_130913973.1">
    <property type="nucleotide sequence ID" value="NZ_LR215974.1"/>
</dbReference>